<keyword evidence="1" id="KW-0812">Transmembrane</keyword>
<evidence type="ECO:0000256" key="1">
    <source>
        <dbReference type="SAM" id="Phobius"/>
    </source>
</evidence>
<dbReference type="AlphaFoldDB" id="A0A543DKM4"/>
<dbReference type="Proteomes" id="UP000315677">
    <property type="component" value="Unassembled WGS sequence"/>
</dbReference>
<name>A0A543DKM4_9PSEU</name>
<feature type="transmembrane region" description="Helical" evidence="1">
    <location>
        <begin position="20"/>
        <end position="41"/>
    </location>
</feature>
<keyword evidence="1" id="KW-1133">Transmembrane helix</keyword>
<keyword evidence="4" id="KW-1185">Reference proteome</keyword>
<reference evidence="3 4" key="1">
    <citation type="submission" date="2019-06" db="EMBL/GenBank/DDBJ databases">
        <title>Sequencing the genomes of 1000 actinobacteria strains.</title>
        <authorList>
            <person name="Klenk H.-P."/>
        </authorList>
    </citation>
    <scope>NUCLEOTIDE SEQUENCE [LARGE SCALE GENOMIC DNA]</scope>
    <source>
        <strain evidence="3 4">DSM 45301</strain>
    </source>
</reference>
<sequence length="304" mass="31835">MLPDLLFGLGGVVPFVQLVAFRPQILAVAAALAVVLLAAAVRRRYARPFAAGLLAIVLVAGWMVLPRAVADPSPAAAGRPLTVLTLNTYEGDADVAAVAAVIRSERPDLVSLVEAGAAYHSRLAPLVEPLGYRLTSTTGPERADVWGITVAVTGRLGAVGTRVDTTTPFPMIEVSGGGLGALRFVGFHSMAPTEPHELPEWTRDLEQVKRWCSGSTPAVVTGDFNATLDHSLLRSVIAGCDDATAARGQGLVATWPAWVPRWLGAQIDHVFVTEGIGVVSAAVRDVPGTDHRAILTRLVLPAAG</sequence>
<dbReference type="Pfam" id="PF03372">
    <property type="entry name" value="Exo_endo_phos"/>
    <property type="match status" value="1"/>
</dbReference>
<keyword evidence="1" id="KW-0472">Membrane</keyword>
<dbReference type="SUPFAM" id="SSF56219">
    <property type="entry name" value="DNase I-like"/>
    <property type="match status" value="1"/>
</dbReference>
<organism evidence="3 4">
    <name type="scientific">Pseudonocardia kunmingensis</name>
    <dbReference type="NCBI Taxonomy" id="630975"/>
    <lineage>
        <taxon>Bacteria</taxon>
        <taxon>Bacillati</taxon>
        <taxon>Actinomycetota</taxon>
        <taxon>Actinomycetes</taxon>
        <taxon>Pseudonocardiales</taxon>
        <taxon>Pseudonocardiaceae</taxon>
        <taxon>Pseudonocardia</taxon>
    </lineage>
</organism>
<keyword evidence="3" id="KW-0540">Nuclease</keyword>
<dbReference type="GO" id="GO:0004527">
    <property type="term" value="F:exonuclease activity"/>
    <property type="evidence" value="ECO:0007669"/>
    <property type="project" value="UniProtKB-KW"/>
</dbReference>
<feature type="transmembrane region" description="Helical" evidence="1">
    <location>
        <begin position="48"/>
        <end position="65"/>
    </location>
</feature>
<dbReference type="GO" id="GO:0004519">
    <property type="term" value="F:endonuclease activity"/>
    <property type="evidence" value="ECO:0007669"/>
    <property type="project" value="UniProtKB-KW"/>
</dbReference>
<gene>
    <name evidence="3" type="ORF">FB558_5645</name>
</gene>
<keyword evidence="3" id="KW-0378">Hydrolase</keyword>
<feature type="domain" description="Endonuclease/exonuclease/phosphatase" evidence="2">
    <location>
        <begin position="84"/>
        <end position="291"/>
    </location>
</feature>
<keyword evidence="3" id="KW-0255">Endonuclease</keyword>
<dbReference type="Gene3D" id="3.60.10.10">
    <property type="entry name" value="Endonuclease/exonuclease/phosphatase"/>
    <property type="match status" value="1"/>
</dbReference>
<protein>
    <submittedName>
        <fullName evidence="3">Endonuclease/exonuclease/phosphatase (EEP) superfamily protein YafD</fullName>
    </submittedName>
</protein>
<dbReference type="EMBL" id="VFPA01000003">
    <property type="protein sequence ID" value="TQM09871.1"/>
    <property type="molecule type" value="Genomic_DNA"/>
</dbReference>
<comment type="caution">
    <text evidence="3">The sequence shown here is derived from an EMBL/GenBank/DDBJ whole genome shotgun (WGS) entry which is preliminary data.</text>
</comment>
<evidence type="ECO:0000259" key="2">
    <source>
        <dbReference type="Pfam" id="PF03372"/>
    </source>
</evidence>
<evidence type="ECO:0000313" key="4">
    <source>
        <dbReference type="Proteomes" id="UP000315677"/>
    </source>
</evidence>
<evidence type="ECO:0000313" key="3">
    <source>
        <dbReference type="EMBL" id="TQM09871.1"/>
    </source>
</evidence>
<dbReference type="InterPro" id="IPR036691">
    <property type="entry name" value="Endo/exonu/phosph_ase_sf"/>
</dbReference>
<accession>A0A543DKM4</accession>
<keyword evidence="3" id="KW-0269">Exonuclease</keyword>
<proteinExistence type="predicted"/>
<dbReference type="InterPro" id="IPR005135">
    <property type="entry name" value="Endo/exonuclease/phosphatase"/>
</dbReference>